<dbReference type="NCBIfam" id="TIGR00095">
    <property type="entry name" value="16S rRNA (guanine(966)-N(2))-methyltransferase RsmD"/>
    <property type="match status" value="1"/>
</dbReference>
<evidence type="ECO:0000256" key="1">
    <source>
        <dbReference type="ARBA" id="ARBA00022603"/>
    </source>
</evidence>
<dbReference type="Pfam" id="PF03602">
    <property type="entry name" value="Cons_hypoth95"/>
    <property type="match status" value="1"/>
</dbReference>
<dbReference type="InterPro" id="IPR029063">
    <property type="entry name" value="SAM-dependent_MTases_sf"/>
</dbReference>
<keyword evidence="2 3" id="KW-0808">Transferase</keyword>
<dbReference type="SUPFAM" id="SSF53335">
    <property type="entry name" value="S-adenosyl-L-methionine-dependent methyltransferases"/>
    <property type="match status" value="1"/>
</dbReference>
<evidence type="ECO:0000313" key="4">
    <source>
        <dbReference type="Proteomes" id="UP001197974"/>
    </source>
</evidence>
<dbReference type="PANTHER" id="PTHR43542:SF1">
    <property type="entry name" value="METHYLTRANSFERASE"/>
    <property type="match status" value="1"/>
</dbReference>
<dbReference type="PIRSF" id="PIRSF004553">
    <property type="entry name" value="CHP00095"/>
    <property type="match status" value="1"/>
</dbReference>
<keyword evidence="4" id="KW-1185">Reference proteome</keyword>
<organism evidence="3 4">
    <name type="scientific">Bacillus carboniphilus</name>
    <dbReference type="NCBI Taxonomy" id="86663"/>
    <lineage>
        <taxon>Bacteria</taxon>
        <taxon>Bacillati</taxon>
        <taxon>Bacillota</taxon>
        <taxon>Bacilli</taxon>
        <taxon>Bacillales</taxon>
        <taxon>Bacillaceae</taxon>
        <taxon>Bacillus</taxon>
    </lineage>
</organism>
<dbReference type="CDD" id="cd02440">
    <property type="entry name" value="AdoMet_MTases"/>
    <property type="match status" value="1"/>
</dbReference>
<sequence>MRVISGSCKGKFLKAVPGKLTRPTTDKVKEAMFNIIGPYFNGGVALDLFSGTGSLGIEALSRGIDRCIFVDMDYKAIKTIQDNLDACQLNDYSEVYRNKAERALKAVSKRDLTFQLIFLDPPYKKQKLIALIKIIADHRLLNDQGYIIAEHSSDIELPNKIANFTKVKSEKYGTTVVTLFQHNHNREE</sequence>
<keyword evidence="1 3" id="KW-0489">Methyltransferase</keyword>
<dbReference type="InterPro" id="IPR004398">
    <property type="entry name" value="RNA_MeTrfase_RsmD"/>
</dbReference>
<dbReference type="EMBL" id="CP129013">
    <property type="protein sequence ID" value="WLR43643.1"/>
    <property type="molecule type" value="Genomic_DNA"/>
</dbReference>
<dbReference type="PANTHER" id="PTHR43542">
    <property type="entry name" value="METHYLTRANSFERASE"/>
    <property type="match status" value="1"/>
</dbReference>
<dbReference type="EC" id="2.1.1.171" evidence="3"/>
<dbReference type="RefSeq" id="WP_226538449.1">
    <property type="nucleotide sequence ID" value="NZ_CP129013.1"/>
</dbReference>
<evidence type="ECO:0000256" key="2">
    <source>
        <dbReference type="ARBA" id="ARBA00022679"/>
    </source>
</evidence>
<accession>A0ABY9JXZ5</accession>
<dbReference type="GO" id="GO:0052913">
    <property type="term" value="F:16S rRNA (guanine(966)-N(2))-methyltransferase activity"/>
    <property type="evidence" value="ECO:0007669"/>
    <property type="project" value="UniProtKB-EC"/>
</dbReference>
<dbReference type="Proteomes" id="UP001197974">
    <property type="component" value="Chromosome"/>
</dbReference>
<name>A0ABY9JXZ5_9BACI</name>
<dbReference type="Gene3D" id="3.40.50.150">
    <property type="entry name" value="Vaccinia Virus protein VP39"/>
    <property type="match status" value="1"/>
</dbReference>
<reference evidence="3 4" key="1">
    <citation type="submission" date="2023-06" db="EMBL/GenBank/DDBJ databases">
        <title>Five Gram-positive bacteria isolated from mangrove sediments in Shenzhen, Guangdong, China.</title>
        <authorList>
            <person name="Yu S."/>
            <person name="Zheng W."/>
            <person name="Huang Y."/>
        </authorList>
    </citation>
    <scope>NUCLEOTIDE SEQUENCE [LARGE SCALE GENOMIC DNA]</scope>
    <source>
        <strain evidence="3 4">SaN35-3</strain>
    </source>
</reference>
<proteinExistence type="predicted"/>
<evidence type="ECO:0000313" key="3">
    <source>
        <dbReference type="EMBL" id="WLR43643.1"/>
    </source>
</evidence>
<gene>
    <name evidence="3" type="primary">rsmD</name>
    <name evidence="3" type="ORF">LC087_05715</name>
</gene>
<protein>
    <submittedName>
        <fullName evidence="3">16S rRNA (Guanine(966)-N(2))-methyltransferase RsmD</fullName>
        <ecNumber evidence="3">2.1.1.171</ecNumber>
    </submittedName>
</protein>